<accession>A0A4Z1HEL8</accession>
<evidence type="ECO:0000313" key="2">
    <source>
        <dbReference type="Proteomes" id="UP000297452"/>
    </source>
</evidence>
<evidence type="ECO:0000313" key="1">
    <source>
        <dbReference type="EMBL" id="TGO43553.1"/>
    </source>
</evidence>
<reference evidence="1 2" key="1">
    <citation type="submission" date="2017-12" db="EMBL/GenBank/DDBJ databases">
        <title>Comparative genomics of Botrytis spp.</title>
        <authorList>
            <person name="Valero-Jimenez C.A."/>
            <person name="Tapia P."/>
            <person name="Veloso J."/>
            <person name="Silva-Moreno E."/>
            <person name="Staats M."/>
            <person name="Valdes J.H."/>
            <person name="Van Kan J.A.L."/>
        </authorList>
    </citation>
    <scope>NUCLEOTIDE SEQUENCE [LARGE SCALE GENOMIC DNA]</scope>
    <source>
        <strain evidence="1 2">MUCL2120</strain>
    </source>
</reference>
<protein>
    <submittedName>
        <fullName evidence="1">Uncharacterized protein</fullName>
    </submittedName>
</protein>
<dbReference type="EMBL" id="PQXJ01002266">
    <property type="protein sequence ID" value="TGO43553.1"/>
    <property type="molecule type" value="Genomic_DNA"/>
</dbReference>
<dbReference type="Proteomes" id="UP000297452">
    <property type="component" value="Unassembled WGS sequence"/>
</dbReference>
<gene>
    <name evidence="1" type="ORF">BOTNAR_2273g00020</name>
</gene>
<organism evidence="1 2">
    <name type="scientific">Botryotinia narcissicola</name>
    <dbReference type="NCBI Taxonomy" id="278944"/>
    <lineage>
        <taxon>Eukaryota</taxon>
        <taxon>Fungi</taxon>
        <taxon>Dikarya</taxon>
        <taxon>Ascomycota</taxon>
        <taxon>Pezizomycotina</taxon>
        <taxon>Leotiomycetes</taxon>
        <taxon>Helotiales</taxon>
        <taxon>Sclerotiniaceae</taxon>
        <taxon>Botryotinia</taxon>
    </lineage>
</organism>
<sequence length="99" mass="11140">MFPIQPRRGRQRNKKLRPICIRARIRHRQDPRPDRGSAAAGARGIARLQHEVGDDAVEDDVVVVAAPDESLEVGARFGRVRRVEFEGYGALGEGEVRWI</sequence>
<keyword evidence="2" id="KW-1185">Reference proteome</keyword>
<comment type="caution">
    <text evidence="1">The sequence shown here is derived from an EMBL/GenBank/DDBJ whole genome shotgun (WGS) entry which is preliminary data.</text>
</comment>
<proteinExistence type="predicted"/>
<dbReference type="OrthoDB" id="10594644at2759"/>
<name>A0A4Z1HEL8_9HELO</name>
<dbReference type="AlphaFoldDB" id="A0A4Z1HEL8"/>